<dbReference type="InterPro" id="IPR027417">
    <property type="entry name" value="P-loop_NTPase"/>
</dbReference>
<protein>
    <recommendedName>
        <fullName evidence="10">ATP-dependent RNA helicase</fullName>
        <ecNumber evidence="10">3.6.4.13</ecNumber>
    </recommendedName>
</protein>
<feature type="compositionally biased region" description="Basic and acidic residues" evidence="11">
    <location>
        <begin position="664"/>
        <end position="677"/>
    </location>
</feature>
<keyword evidence="6 10" id="KW-0347">Helicase</keyword>
<evidence type="ECO:0000259" key="13">
    <source>
        <dbReference type="PROSITE" id="PS51194"/>
    </source>
</evidence>
<dbReference type="PANTHER" id="PTHR24031">
    <property type="entry name" value="RNA HELICASE"/>
    <property type="match status" value="1"/>
</dbReference>
<comment type="catalytic activity">
    <reaction evidence="10">
        <text>ATP + H2O = ADP + phosphate + H(+)</text>
        <dbReference type="Rhea" id="RHEA:13065"/>
        <dbReference type="ChEBI" id="CHEBI:15377"/>
        <dbReference type="ChEBI" id="CHEBI:15378"/>
        <dbReference type="ChEBI" id="CHEBI:30616"/>
        <dbReference type="ChEBI" id="CHEBI:43474"/>
        <dbReference type="ChEBI" id="CHEBI:456216"/>
        <dbReference type="EC" id="3.6.4.13"/>
    </reaction>
</comment>
<dbReference type="Pfam" id="PF00271">
    <property type="entry name" value="Helicase_C"/>
    <property type="match status" value="1"/>
</dbReference>
<dbReference type="RefSeq" id="XP_025347441.1">
    <property type="nucleotide sequence ID" value="XM_025492606.1"/>
</dbReference>
<name>A0A316U764_9BASI</name>
<evidence type="ECO:0000256" key="11">
    <source>
        <dbReference type="SAM" id="MobiDB-lite"/>
    </source>
</evidence>
<proteinExistence type="inferred from homology"/>
<dbReference type="Proteomes" id="UP000245942">
    <property type="component" value="Unassembled WGS sequence"/>
</dbReference>
<gene>
    <name evidence="15" type="ORF">BCV69DRAFT_283158</name>
</gene>
<keyword evidence="7 10" id="KW-0067">ATP-binding</keyword>
<feature type="short sequence motif" description="Q motif" evidence="9">
    <location>
        <begin position="68"/>
        <end position="96"/>
    </location>
</feature>
<comment type="domain">
    <text evidence="10">The Q motif is unique to and characteristic of the DEAD box family of RNA helicases and controls ATP binding and hydrolysis.</text>
</comment>
<evidence type="ECO:0000256" key="4">
    <source>
        <dbReference type="ARBA" id="ARBA00022741"/>
    </source>
</evidence>
<feature type="domain" description="DEAD-box RNA helicase Q" evidence="14">
    <location>
        <begin position="68"/>
        <end position="96"/>
    </location>
</feature>
<dbReference type="Gene3D" id="3.40.50.300">
    <property type="entry name" value="P-loop containing nucleotide triphosphate hydrolases"/>
    <property type="match status" value="2"/>
</dbReference>
<dbReference type="PROSITE" id="PS00039">
    <property type="entry name" value="DEAD_ATP_HELICASE"/>
    <property type="match status" value="1"/>
</dbReference>
<feature type="compositionally biased region" description="Low complexity" evidence="11">
    <location>
        <begin position="20"/>
        <end position="33"/>
    </location>
</feature>
<keyword evidence="5 10" id="KW-0378">Hydrolase</keyword>
<feature type="compositionally biased region" description="Basic and acidic residues" evidence="11">
    <location>
        <begin position="35"/>
        <end position="47"/>
    </location>
</feature>
<dbReference type="SMART" id="SM00487">
    <property type="entry name" value="DEXDc"/>
    <property type="match status" value="1"/>
</dbReference>
<dbReference type="SUPFAM" id="SSF52540">
    <property type="entry name" value="P-loop containing nucleoside triphosphate hydrolases"/>
    <property type="match status" value="1"/>
</dbReference>
<dbReference type="CDD" id="cd18787">
    <property type="entry name" value="SF2_C_DEAD"/>
    <property type="match status" value="1"/>
</dbReference>
<reference evidence="15 16" key="1">
    <citation type="journal article" date="2018" name="Mol. Biol. Evol.">
        <title>Broad Genomic Sampling Reveals a Smut Pathogenic Ancestry of the Fungal Clade Ustilaginomycotina.</title>
        <authorList>
            <person name="Kijpornyongpan T."/>
            <person name="Mondo S.J."/>
            <person name="Barry K."/>
            <person name="Sandor L."/>
            <person name="Lee J."/>
            <person name="Lipzen A."/>
            <person name="Pangilinan J."/>
            <person name="LaButti K."/>
            <person name="Hainaut M."/>
            <person name="Henrissat B."/>
            <person name="Grigoriev I.V."/>
            <person name="Spatafora J.W."/>
            <person name="Aime M.C."/>
        </authorList>
    </citation>
    <scope>NUCLEOTIDE SEQUENCE [LARGE SCALE GENOMIC DNA]</scope>
    <source>
        <strain evidence="15 16">MCA 4718</strain>
    </source>
</reference>
<dbReference type="GeneID" id="37014340"/>
<evidence type="ECO:0000256" key="10">
    <source>
        <dbReference type="RuleBase" id="RU365068"/>
    </source>
</evidence>
<comment type="function">
    <text evidence="10">RNA helicase.</text>
</comment>
<keyword evidence="3" id="KW-0698">rRNA processing</keyword>
<dbReference type="GO" id="GO:0003724">
    <property type="term" value="F:RNA helicase activity"/>
    <property type="evidence" value="ECO:0007669"/>
    <property type="project" value="UniProtKB-EC"/>
</dbReference>
<keyword evidence="16" id="KW-1185">Reference proteome</keyword>
<dbReference type="OrthoDB" id="10259640at2759"/>
<evidence type="ECO:0000256" key="3">
    <source>
        <dbReference type="ARBA" id="ARBA00022552"/>
    </source>
</evidence>
<feature type="domain" description="Helicase C-terminal" evidence="13">
    <location>
        <begin position="295"/>
        <end position="460"/>
    </location>
</feature>
<dbReference type="GO" id="GO:0016887">
    <property type="term" value="F:ATP hydrolysis activity"/>
    <property type="evidence" value="ECO:0007669"/>
    <property type="project" value="RHEA"/>
</dbReference>
<dbReference type="SMART" id="SM00490">
    <property type="entry name" value="HELICc"/>
    <property type="match status" value="1"/>
</dbReference>
<keyword evidence="2" id="KW-0690">Ribosome biogenesis</keyword>
<evidence type="ECO:0000256" key="5">
    <source>
        <dbReference type="ARBA" id="ARBA00022801"/>
    </source>
</evidence>
<feature type="compositionally biased region" description="Acidic residues" evidence="11">
    <location>
        <begin position="626"/>
        <end position="637"/>
    </location>
</feature>
<comment type="subcellular location">
    <subcellularLocation>
        <location evidence="1">Nucleus</location>
        <location evidence="1">Nucleolus</location>
    </subcellularLocation>
</comment>
<organism evidence="15 16">
    <name type="scientific">Pseudomicrostroma glucosiphilum</name>
    <dbReference type="NCBI Taxonomy" id="1684307"/>
    <lineage>
        <taxon>Eukaryota</taxon>
        <taxon>Fungi</taxon>
        <taxon>Dikarya</taxon>
        <taxon>Basidiomycota</taxon>
        <taxon>Ustilaginomycotina</taxon>
        <taxon>Exobasidiomycetes</taxon>
        <taxon>Microstromatales</taxon>
        <taxon>Microstromatales incertae sedis</taxon>
        <taxon>Pseudomicrostroma</taxon>
    </lineage>
</organism>
<evidence type="ECO:0000313" key="16">
    <source>
        <dbReference type="Proteomes" id="UP000245942"/>
    </source>
</evidence>
<dbReference type="GO" id="GO:0006364">
    <property type="term" value="P:rRNA processing"/>
    <property type="evidence" value="ECO:0007669"/>
    <property type="project" value="UniProtKB-KW"/>
</dbReference>
<dbReference type="InterPro" id="IPR001650">
    <property type="entry name" value="Helicase_C-like"/>
</dbReference>
<keyword evidence="4 10" id="KW-0547">Nucleotide-binding</keyword>
<feature type="compositionally biased region" description="Acidic residues" evidence="11">
    <location>
        <begin position="596"/>
        <end position="606"/>
    </location>
</feature>
<dbReference type="EC" id="3.6.4.13" evidence="10"/>
<dbReference type="AlphaFoldDB" id="A0A316U764"/>
<evidence type="ECO:0000259" key="12">
    <source>
        <dbReference type="PROSITE" id="PS51192"/>
    </source>
</evidence>
<dbReference type="Pfam" id="PF00270">
    <property type="entry name" value="DEAD"/>
    <property type="match status" value="1"/>
</dbReference>
<dbReference type="PROSITE" id="PS51195">
    <property type="entry name" value="Q_MOTIF"/>
    <property type="match status" value="1"/>
</dbReference>
<dbReference type="GO" id="GO:0003723">
    <property type="term" value="F:RNA binding"/>
    <property type="evidence" value="ECO:0007669"/>
    <property type="project" value="UniProtKB-UniRule"/>
</dbReference>
<dbReference type="InterPro" id="IPR000629">
    <property type="entry name" value="RNA-helicase_DEAD-box_CS"/>
</dbReference>
<dbReference type="Pfam" id="PF13959">
    <property type="entry name" value="CTE_SPB4"/>
    <property type="match status" value="1"/>
</dbReference>
<dbReference type="InterPro" id="IPR025313">
    <property type="entry name" value="SPB4-like_CTE"/>
</dbReference>
<feature type="region of interest" description="Disordered" evidence="11">
    <location>
        <begin position="582"/>
        <end position="872"/>
    </location>
</feature>
<keyword evidence="8 10" id="KW-0694">RNA-binding</keyword>
<dbReference type="GO" id="GO:0005524">
    <property type="term" value="F:ATP binding"/>
    <property type="evidence" value="ECO:0007669"/>
    <property type="project" value="UniProtKB-UniRule"/>
</dbReference>
<dbReference type="PROSITE" id="PS51192">
    <property type="entry name" value="HELICASE_ATP_BIND_1"/>
    <property type="match status" value="1"/>
</dbReference>
<feature type="compositionally biased region" description="Acidic residues" evidence="11">
    <location>
        <begin position="809"/>
        <end position="828"/>
    </location>
</feature>
<dbReference type="InterPro" id="IPR014001">
    <property type="entry name" value="Helicase_ATP-bd"/>
</dbReference>
<evidence type="ECO:0000259" key="14">
    <source>
        <dbReference type="PROSITE" id="PS51195"/>
    </source>
</evidence>
<dbReference type="CDD" id="cd17941">
    <property type="entry name" value="DEADc_DDX10"/>
    <property type="match status" value="1"/>
</dbReference>
<evidence type="ECO:0000256" key="7">
    <source>
        <dbReference type="ARBA" id="ARBA00022840"/>
    </source>
</evidence>
<feature type="region of interest" description="Disordered" evidence="11">
    <location>
        <begin position="1"/>
        <end position="65"/>
    </location>
</feature>
<feature type="domain" description="Helicase ATP-binding" evidence="12">
    <location>
        <begin position="99"/>
        <end position="273"/>
    </location>
</feature>
<dbReference type="PROSITE" id="PS51194">
    <property type="entry name" value="HELICASE_CTER"/>
    <property type="match status" value="1"/>
</dbReference>
<accession>A0A316U764</accession>
<evidence type="ECO:0000256" key="1">
    <source>
        <dbReference type="ARBA" id="ARBA00004604"/>
    </source>
</evidence>
<dbReference type="SMART" id="SM01178">
    <property type="entry name" value="DUF4217"/>
    <property type="match status" value="1"/>
</dbReference>
<dbReference type="STRING" id="1684307.A0A316U764"/>
<dbReference type="EMBL" id="KZ819328">
    <property type="protein sequence ID" value="PWN20281.1"/>
    <property type="molecule type" value="Genomic_DNA"/>
</dbReference>
<feature type="compositionally biased region" description="Basic and acidic residues" evidence="11">
    <location>
        <begin position="583"/>
        <end position="595"/>
    </location>
</feature>
<evidence type="ECO:0000313" key="15">
    <source>
        <dbReference type="EMBL" id="PWN20281.1"/>
    </source>
</evidence>
<sequence>MAPAAVKRKRQQDGDGDRGASTPSSSKKPAVAKSRSRDSRKLKRDTEQAEIDDLESGVASFTPPKDYSRFDHLPLSRKTLQGLKKAGYSQMTDIQSRSLPLSLRSRDLLGAARTGSGKTLAFLIPVLERLFRAKWGPNDGLGALIISPTRELAIQIFEVLRRMGSAHTYSAGLVIGGKDLKQEKDRLARMNILVATPGRLLQHMDQTIGFDCSTLQVLVLDEADRILDMGFSNTLNAIVENLPKDRQTLLFSATQTKRVKDLARLSLKEPEYVAVREFVGEGKETGEGSSLTPKNLDQHYMVVPLEDKLNMLFSFLRSHTKSKLLVFFSSCRQVQFAHETFCKLRPGMSLMALHGKQKQAKRLQIFTDFTRTSHAALFATDIAARGLDFPAVDWVLQIDSPEDVDTYVHRVGRTARYQAKGNSLLFLLPSEEKAMVSRLAAKHINAGVIKPRESKTQSIQNQLQSFLFQSPELKYLAQKTFVSYVRSIYLQKDKEVFDVLALPLEKYAASLGLPGAPKVKFVKEASAARKKADAKARALEKQAASEAKVVPTEESVDQTLDGKVKTKYDRMFARQNQGVLSEHYAKLVSDERQESPDSDSDDDDDSEKPTTFDEAGAGAPTSWPGNDDDDSGADDGDFLTLKRQNHALDGSDDEAIRTSTSPVAERKDSLDTQHSEEASYQLSKRKLLQGQSKKAMASAGKRGAGTKLTFDDEGVPHELYELQDEMAFQQGGSAADQAKRFVEEEGEKLKQQDVEDKERVKEKRREKKRREKERGRGQDGSDDEDASEGGAMVLAPIDDREDGYVTPDFELDSESEEGDSDDDDDGPPEAEQATGKGRKQSGQQQQRPPKKSKIERRSAKGVSEPSNSLAADEELALRILQG</sequence>
<evidence type="ECO:0000256" key="2">
    <source>
        <dbReference type="ARBA" id="ARBA00022517"/>
    </source>
</evidence>
<evidence type="ECO:0000256" key="6">
    <source>
        <dbReference type="ARBA" id="ARBA00022806"/>
    </source>
</evidence>
<feature type="compositionally biased region" description="Basic and acidic residues" evidence="11">
    <location>
        <begin position="737"/>
        <end position="763"/>
    </location>
</feature>
<comment type="similarity">
    <text evidence="10">Belongs to the DEAD box helicase family.</text>
</comment>
<feature type="compositionally biased region" description="Basic residues" evidence="11">
    <location>
        <begin position="1"/>
        <end position="10"/>
    </location>
</feature>
<evidence type="ECO:0000256" key="8">
    <source>
        <dbReference type="ARBA" id="ARBA00022884"/>
    </source>
</evidence>
<dbReference type="InterPro" id="IPR014014">
    <property type="entry name" value="RNA_helicase_DEAD_Q_motif"/>
</dbReference>
<evidence type="ECO:0000256" key="9">
    <source>
        <dbReference type="PROSITE-ProRule" id="PRU00552"/>
    </source>
</evidence>
<dbReference type="InterPro" id="IPR011545">
    <property type="entry name" value="DEAD/DEAH_box_helicase_dom"/>
</dbReference>
<dbReference type="GO" id="GO:0005730">
    <property type="term" value="C:nucleolus"/>
    <property type="evidence" value="ECO:0007669"/>
    <property type="project" value="UniProtKB-SubCell"/>
</dbReference>